<evidence type="ECO:0000256" key="10">
    <source>
        <dbReference type="ARBA" id="ARBA00022722"/>
    </source>
</evidence>
<reference evidence="22" key="1">
    <citation type="submission" date="2025-08" db="UniProtKB">
        <authorList>
            <consortium name="Ensembl"/>
        </authorList>
    </citation>
    <scope>IDENTIFICATION</scope>
</reference>
<dbReference type="GO" id="GO:0046872">
    <property type="term" value="F:metal ion binding"/>
    <property type="evidence" value="ECO:0007669"/>
    <property type="project" value="UniProtKB-KW"/>
</dbReference>
<name>A0A673WJ74_SALTR</name>
<accession>A0A673WJ74</accession>
<comment type="cofactor">
    <cofactor evidence="2">
        <name>Mg(2+)</name>
        <dbReference type="ChEBI" id="CHEBI:18420"/>
    </cofactor>
</comment>
<dbReference type="Gene3D" id="3.60.10.10">
    <property type="entry name" value="Endonuclease/exonuclease/phosphatase"/>
    <property type="match status" value="2"/>
</dbReference>
<evidence type="ECO:0000313" key="23">
    <source>
        <dbReference type="Proteomes" id="UP000472277"/>
    </source>
</evidence>
<dbReference type="GeneTree" id="ENSGT00940000157298"/>
<dbReference type="FunFam" id="3.80.10.10:FF:000008">
    <property type="entry name" value="CCR4-NOT transcription complex subunit 6 like"/>
    <property type="match status" value="1"/>
</dbReference>
<dbReference type="GO" id="GO:0004535">
    <property type="term" value="F:poly(A)-specific ribonuclease activity"/>
    <property type="evidence" value="ECO:0007669"/>
    <property type="project" value="UniProtKB-EC"/>
</dbReference>
<sequence length="500" mass="56695">MPKEKYDSPDPRRLYTIMSAEEVANGKKSHWAELEISGRVRTLSSSLWTLTHLTALHINDNNLSRIPPDIGNLTHLIYLNLSSNKLRSLPAELGNMVCLRELLLNNNLLRVLPYELGRLFQLQTLGLKGNPLSQDILNLYQESDGTRKLLNYMLDNLAVHPEQLPQRPWITLKERDPMIPTAMFTVMCYNVLCDKYATRQLYGYCPSWALNWEYRKKGIMEEITHCDADIISLQEVETEQYHALFLETLKERGYDGYFCPKSRAKLVSEQERKHVDGCAVFFKTEKFTLVQKHTVEFNQVAMANSEGSEVMLNRVMTKDNIGVAVLLEVNKDMFSGEPNPNSHPASIPIVLCADLNSLPDSGVVEYLSNGGVAENHKDFRELRYNEALTNFSCQGNGSITHSFQLKSAYQDSLMSYTNYTYDFKGIIDYIFFSKTHMSVAGLLGPLESQWLTDNNITGCPHPHIPSDHFSLLAQLELHSPLTTTSSSSSSLNGLHLPVHR</sequence>
<keyword evidence="19" id="KW-0804">Transcription</keyword>
<evidence type="ECO:0000256" key="6">
    <source>
        <dbReference type="ARBA" id="ARBA00012161"/>
    </source>
</evidence>
<dbReference type="SUPFAM" id="SSF56219">
    <property type="entry name" value="DNase I-like"/>
    <property type="match status" value="1"/>
</dbReference>
<protein>
    <recommendedName>
        <fullName evidence="6">poly(A)-specific ribonuclease</fullName>
        <ecNumber evidence="6">3.1.13.4</ecNumber>
    </recommendedName>
</protein>
<evidence type="ECO:0000256" key="12">
    <source>
        <dbReference type="ARBA" id="ARBA00022737"/>
    </source>
</evidence>
<keyword evidence="17" id="KW-0805">Transcription regulation</keyword>
<keyword evidence="13" id="KW-0378">Hydrolase</keyword>
<dbReference type="InterPro" id="IPR036691">
    <property type="entry name" value="Endo/exonu/phosph_ase_sf"/>
</dbReference>
<evidence type="ECO:0000256" key="7">
    <source>
        <dbReference type="ARBA" id="ARBA00022490"/>
    </source>
</evidence>
<dbReference type="Pfam" id="PF03372">
    <property type="entry name" value="Exo_endo_phos"/>
    <property type="match status" value="1"/>
</dbReference>
<evidence type="ECO:0000313" key="22">
    <source>
        <dbReference type="Ensembl" id="ENSSTUP00000008827.1"/>
    </source>
</evidence>
<evidence type="ECO:0000256" key="8">
    <source>
        <dbReference type="ARBA" id="ARBA00022614"/>
    </source>
</evidence>
<comment type="catalytic activity">
    <reaction evidence="1">
        <text>Exonucleolytic cleavage of poly(A) to 5'-AMP.</text>
        <dbReference type="EC" id="3.1.13.4"/>
    </reaction>
</comment>
<dbReference type="InterPro" id="IPR003591">
    <property type="entry name" value="Leu-rich_rpt_typical-subtyp"/>
</dbReference>
<reference evidence="22" key="2">
    <citation type="submission" date="2025-09" db="UniProtKB">
        <authorList>
            <consortium name="Ensembl"/>
        </authorList>
    </citation>
    <scope>IDENTIFICATION</scope>
</reference>
<evidence type="ECO:0000256" key="16">
    <source>
        <dbReference type="ARBA" id="ARBA00022845"/>
    </source>
</evidence>
<gene>
    <name evidence="22" type="primary">LOC115165023</name>
</gene>
<dbReference type="GO" id="GO:0005737">
    <property type="term" value="C:cytoplasm"/>
    <property type="evidence" value="ECO:0007669"/>
    <property type="project" value="UniProtKB-SubCell"/>
</dbReference>
<dbReference type="SUPFAM" id="SSF52058">
    <property type="entry name" value="L domain-like"/>
    <property type="match status" value="1"/>
</dbReference>
<dbReference type="InterPro" id="IPR032675">
    <property type="entry name" value="LRR_dom_sf"/>
</dbReference>
<evidence type="ECO:0000256" key="1">
    <source>
        <dbReference type="ARBA" id="ARBA00001663"/>
    </source>
</evidence>
<keyword evidence="20" id="KW-0539">Nucleus</keyword>
<evidence type="ECO:0000256" key="2">
    <source>
        <dbReference type="ARBA" id="ARBA00001946"/>
    </source>
</evidence>
<dbReference type="Proteomes" id="UP000472277">
    <property type="component" value="Chromosome 27"/>
</dbReference>
<keyword evidence="8" id="KW-0433">Leucine-rich repeat</keyword>
<keyword evidence="18" id="KW-0943">RNA-mediated gene silencing</keyword>
<evidence type="ECO:0000256" key="18">
    <source>
        <dbReference type="ARBA" id="ARBA00023158"/>
    </source>
</evidence>
<dbReference type="GO" id="GO:0005634">
    <property type="term" value="C:nucleus"/>
    <property type="evidence" value="ECO:0007669"/>
    <property type="project" value="UniProtKB-SubCell"/>
</dbReference>
<dbReference type="GO" id="GO:0006397">
    <property type="term" value="P:mRNA processing"/>
    <property type="evidence" value="ECO:0007669"/>
    <property type="project" value="UniProtKB-KW"/>
</dbReference>
<evidence type="ECO:0000256" key="11">
    <source>
        <dbReference type="ARBA" id="ARBA00022723"/>
    </source>
</evidence>
<evidence type="ECO:0000256" key="5">
    <source>
        <dbReference type="ARBA" id="ARBA00010774"/>
    </source>
</evidence>
<dbReference type="GO" id="GO:0031047">
    <property type="term" value="P:regulatory ncRNA-mediated gene silencing"/>
    <property type="evidence" value="ECO:0007669"/>
    <property type="project" value="UniProtKB-KW"/>
</dbReference>
<keyword evidence="10" id="KW-0540">Nuclease</keyword>
<comment type="similarity">
    <text evidence="5">Belongs to the CCR4/nocturin family.</text>
</comment>
<dbReference type="AlphaFoldDB" id="A0A673WJ74"/>
<evidence type="ECO:0000256" key="17">
    <source>
        <dbReference type="ARBA" id="ARBA00023015"/>
    </source>
</evidence>
<evidence type="ECO:0000256" key="9">
    <source>
        <dbReference type="ARBA" id="ARBA00022664"/>
    </source>
</evidence>
<organism evidence="22 23">
    <name type="scientific">Salmo trutta</name>
    <name type="common">Brown trout</name>
    <dbReference type="NCBI Taxonomy" id="8032"/>
    <lineage>
        <taxon>Eukaryota</taxon>
        <taxon>Metazoa</taxon>
        <taxon>Chordata</taxon>
        <taxon>Craniata</taxon>
        <taxon>Vertebrata</taxon>
        <taxon>Euteleostomi</taxon>
        <taxon>Actinopterygii</taxon>
        <taxon>Neopterygii</taxon>
        <taxon>Teleostei</taxon>
        <taxon>Protacanthopterygii</taxon>
        <taxon>Salmoniformes</taxon>
        <taxon>Salmonidae</taxon>
        <taxon>Salmoninae</taxon>
        <taxon>Salmo</taxon>
    </lineage>
</organism>
<feature type="domain" description="Endonuclease/exonuclease/phosphatase" evidence="21">
    <location>
        <begin position="188"/>
        <end position="468"/>
    </location>
</feature>
<dbReference type="PANTHER" id="PTHR12121:SF35">
    <property type="entry name" value="CCR4-NOT TRANSCRIPTION COMPLEX SUBUNIT 6-LIKE"/>
    <property type="match status" value="1"/>
</dbReference>
<keyword evidence="23" id="KW-1185">Reference proteome</keyword>
<keyword evidence="12" id="KW-0677">Repeat</keyword>
<dbReference type="Pfam" id="PF13855">
    <property type="entry name" value="LRR_8"/>
    <property type="match status" value="1"/>
</dbReference>
<dbReference type="PROSITE" id="PS51450">
    <property type="entry name" value="LRR"/>
    <property type="match status" value="1"/>
</dbReference>
<evidence type="ECO:0000259" key="21">
    <source>
        <dbReference type="Pfam" id="PF03372"/>
    </source>
</evidence>
<dbReference type="Ensembl" id="ENSSTUT00000009453.1">
    <property type="protein sequence ID" value="ENSSTUP00000008827.1"/>
    <property type="gene ID" value="ENSSTUG00000004336.1"/>
</dbReference>
<dbReference type="SMART" id="SM00369">
    <property type="entry name" value="LRR_TYP"/>
    <property type="match status" value="3"/>
</dbReference>
<proteinExistence type="inferred from homology"/>
<dbReference type="GO" id="GO:0006417">
    <property type="term" value="P:regulation of translation"/>
    <property type="evidence" value="ECO:0007669"/>
    <property type="project" value="UniProtKB-KW"/>
</dbReference>
<dbReference type="InterPro" id="IPR050410">
    <property type="entry name" value="CCR4/nocturin_mRNA_transcr"/>
</dbReference>
<dbReference type="EC" id="3.1.13.4" evidence="6"/>
<keyword evidence="16" id="KW-0810">Translation regulation</keyword>
<dbReference type="InterPro" id="IPR001611">
    <property type="entry name" value="Leu-rich_rpt"/>
</dbReference>
<comment type="subcellular location">
    <subcellularLocation>
        <location evidence="4">Cytoplasm</location>
    </subcellularLocation>
    <subcellularLocation>
        <location evidence="3">Nucleus</location>
    </subcellularLocation>
</comment>
<evidence type="ECO:0000256" key="13">
    <source>
        <dbReference type="ARBA" id="ARBA00022801"/>
    </source>
</evidence>
<evidence type="ECO:0000256" key="15">
    <source>
        <dbReference type="ARBA" id="ARBA00022842"/>
    </source>
</evidence>
<keyword evidence="9" id="KW-0507">mRNA processing</keyword>
<evidence type="ECO:0000256" key="20">
    <source>
        <dbReference type="ARBA" id="ARBA00023242"/>
    </source>
</evidence>
<evidence type="ECO:0000256" key="19">
    <source>
        <dbReference type="ARBA" id="ARBA00023163"/>
    </source>
</evidence>
<keyword evidence="15" id="KW-0460">Magnesium</keyword>
<evidence type="ECO:0000256" key="14">
    <source>
        <dbReference type="ARBA" id="ARBA00022839"/>
    </source>
</evidence>
<keyword evidence="11" id="KW-0479">Metal-binding</keyword>
<evidence type="ECO:0000256" key="4">
    <source>
        <dbReference type="ARBA" id="ARBA00004496"/>
    </source>
</evidence>
<keyword evidence="14" id="KW-0269">Exonuclease</keyword>
<evidence type="ECO:0000256" key="3">
    <source>
        <dbReference type="ARBA" id="ARBA00004123"/>
    </source>
</evidence>
<dbReference type="Gene3D" id="3.80.10.10">
    <property type="entry name" value="Ribonuclease Inhibitor"/>
    <property type="match status" value="1"/>
</dbReference>
<keyword evidence="7" id="KW-0963">Cytoplasm</keyword>
<dbReference type="InterPro" id="IPR005135">
    <property type="entry name" value="Endo/exonuclease/phosphatase"/>
</dbReference>
<dbReference type="PANTHER" id="PTHR12121">
    <property type="entry name" value="CARBON CATABOLITE REPRESSOR PROTEIN 4"/>
    <property type="match status" value="1"/>
</dbReference>